<sequence>ILEGASPGTESVEDTLKDISIIPLIALLLYRERGVDDENKWQEG</sequence>
<dbReference type="AlphaFoldDB" id="A0A0F9BL53"/>
<gene>
    <name evidence="1" type="ORF">LCGC14_2514580</name>
</gene>
<accession>A0A0F9BL53</accession>
<proteinExistence type="predicted"/>
<protein>
    <submittedName>
        <fullName evidence="1">Uncharacterized protein</fullName>
    </submittedName>
</protein>
<comment type="caution">
    <text evidence="1">The sequence shown here is derived from an EMBL/GenBank/DDBJ whole genome shotgun (WGS) entry which is preliminary data.</text>
</comment>
<reference evidence="1" key="1">
    <citation type="journal article" date="2015" name="Nature">
        <title>Complex archaea that bridge the gap between prokaryotes and eukaryotes.</title>
        <authorList>
            <person name="Spang A."/>
            <person name="Saw J.H."/>
            <person name="Jorgensen S.L."/>
            <person name="Zaremba-Niedzwiedzka K."/>
            <person name="Martijn J."/>
            <person name="Lind A.E."/>
            <person name="van Eijk R."/>
            <person name="Schleper C."/>
            <person name="Guy L."/>
            <person name="Ettema T.J."/>
        </authorList>
    </citation>
    <scope>NUCLEOTIDE SEQUENCE</scope>
</reference>
<feature type="non-terminal residue" evidence="1">
    <location>
        <position position="1"/>
    </location>
</feature>
<evidence type="ECO:0000313" key="1">
    <source>
        <dbReference type="EMBL" id="KKL14547.1"/>
    </source>
</evidence>
<organism evidence="1">
    <name type="scientific">marine sediment metagenome</name>
    <dbReference type="NCBI Taxonomy" id="412755"/>
    <lineage>
        <taxon>unclassified sequences</taxon>
        <taxon>metagenomes</taxon>
        <taxon>ecological metagenomes</taxon>
    </lineage>
</organism>
<name>A0A0F9BL53_9ZZZZ</name>
<dbReference type="EMBL" id="LAZR01040416">
    <property type="protein sequence ID" value="KKL14547.1"/>
    <property type="molecule type" value="Genomic_DNA"/>
</dbReference>